<dbReference type="PRINTS" id="PR01437">
    <property type="entry name" value="NUOXDRDTASE4"/>
</dbReference>
<feature type="transmembrane region" description="Helical" evidence="8">
    <location>
        <begin position="438"/>
        <end position="460"/>
    </location>
</feature>
<keyword evidence="4 7" id="KW-0812">Transmembrane</keyword>
<evidence type="ECO:0000313" key="11">
    <source>
        <dbReference type="Proteomes" id="UP000051634"/>
    </source>
</evidence>
<dbReference type="GO" id="GO:0042773">
    <property type="term" value="P:ATP synthesis coupled electron transport"/>
    <property type="evidence" value="ECO:0007669"/>
    <property type="project" value="InterPro"/>
</dbReference>
<dbReference type="OrthoDB" id="9768329at2"/>
<feature type="transmembrane region" description="Helical" evidence="8">
    <location>
        <begin position="291"/>
        <end position="309"/>
    </location>
</feature>
<dbReference type="InterPro" id="IPR003918">
    <property type="entry name" value="NADH_UbQ_OxRdtase"/>
</dbReference>
<feature type="transmembrane region" description="Helical" evidence="8">
    <location>
        <begin position="198"/>
        <end position="216"/>
    </location>
</feature>
<evidence type="ECO:0000313" key="10">
    <source>
        <dbReference type="EMBL" id="KRT56213.1"/>
    </source>
</evidence>
<dbReference type="PATRIC" id="fig|54398.3.peg.2774"/>
<organism evidence="10 11">
    <name type="scientific">endosymbiont of Ridgeia piscesae</name>
    <dbReference type="NCBI Taxonomy" id="54398"/>
    <lineage>
        <taxon>Bacteria</taxon>
        <taxon>Pseudomonadati</taxon>
        <taxon>Pseudomonadota</taxon>
        <taxon>Gammaproteobacteria</taxon>
        <taxon>sulfur-oxidizing symbionts</taxon>
    </lineage>
</organism>
<dbReference type="Pfam" id="PF00361">
    <property type="entry name" value="Proton_antipo_M"/>
    <property type="match status" value="1"/>
</dbReference>
<feature type="transmembrane region" description="Helical" evidence="8">
    <location>
        <begin position="132"/>
        <end position="150"/>
    </location>
</feature>
<accession>A0A0T5Z163</accession>
<dbReference type="InterPro" id="IPR001750">
    <property type="entry name" value="ND/Mrp_TM"/>
</dbReference>
<evidence type="ECO:0000259" key="9">
    <source>
        <dbReference type="Pfam" id="PF00361"/>
    </source>
</evidence>
<keyword evidence="6 8" id="KW-0472">Membrane</keyword>
<feature type="transmembrane region" description="Helical" evidence="8">
    <location>
        <begin position="157"/>
        <end position="178"/>
    </location>
</feature>
<protein>
    <submittedName>
        <fullName evidence="10">Membrane bound protein complex subunit mbxH</fullName>
    </submittedName>
</protein>
<evidence type="ECO:0000256" key="4">
    <source>
        <dbReference type="ARBA" id="ARBA00022692"/>
    </source>
</evidence>
<dbReference type="RefSeq" id="WP_060528612.1">
    <property type="nucleotide sequence ID" value="NZ_KQ557146.1"/>
</dbReference>
<feature type="transmembrane region" description="Helical" evidence="8">
    <location>
        <begin position="348"/>
        <end position="373"/>
    </location>
</feature>
<evidence type="ECO:0000256" key="7">
    <source>
        <dbReference type="RuleBase" id="RU000320"/>
    </source>
</evidence>
<dbReference type="PANTHER" id="PTHR42703">
    <property type="entry name" value="NADH DEHYDROGENASE"/>
    <property type="match status" value="1"/>
</dbReference>
<keyword evidence="3" id="KW-1003">Cell membrane</keyword>
<feature type="domain" description="NADH:quinone oxidoreductase/Mrp antiporter transmembrane" evidence="9">
    <location>
        <begin position="120"/>
        <end position="397"/>
    </location>
</feature>
<dbReference type="AlphaFoldDB" id="A0A0T5Z163"/>
<dbReference type="PANTHER" id="PTHR42703:SF1">
    <property type="entry name" value="NA(+)_H(+) ANTIPORTER SUBUNIT D1"/>
    <property type="match status" value="1"/>
</dbReference>
<reference evidence="10 11" key="1">
    <citation type="submission" date="2015-11" db="EMBL/GenBank/DDBJ databases">
        <title>The genome of Candidatus Endoriftia persephone in Ridgeia piscesae and population structure of the North Eastern Pacific vestimentiferan symbionts.</title>
        <authorList>
            <person name="Perez M."/>
            <person name="Juniper K.S."/>
        </authorList>
    </citation>
    <scope>NUCLEOTIDE SEQUENCE [LARGE SCALE GENOMIC DNA]</scope>
    <source>
        <strain evidence="10">Ind11</strain>
    </source>
</reference>
<name>A0A0T5Z163_9GAMM</name>
<feature type="transmembrane region" description="Helical" evidence="8">
    <location>
        <begin position="264"/>
        <end position="284"/>
    </location>
</feature>
<dbReference type="EMBL" id="LDXT01000062">
    <property type="protein sequence ID" value="KRT56213.1"/>
    <property type="molecule type" value="Genomic_DNA"/>
</dbReference>
<keyword evidence="11" id="KW-1185">Reference proteome</keyword>
<evidence type="ECO:0000256" key="3">
    <source>
        <dbReference type="ARBA" id="ARBA00022475"/>
    </source>
</evidence>
<evidence type="ECO:0000256" key="5">
    <source>
        <dbReference type="ARBA" id="ARBA00022989"/>
    </source>
</evidence>
<evidence type="ECO:0000256" key="2">
    <source>
        <dbReference type="ARBA" id="ARBA00005346"/>
    </source>
</evidence>
<evidence type="ECO:0000256" key="8">
    <source>
        <dbReference type="SAM" id="Phobius"/>
    </source>
</evidence>
<comment type="similarity">
    <text evidence="2">Belongs to the CPA3 antiporters (TC 2.A.63) subunit D family.</text>
</comment>
<gene>
    <name evidence="10" type="ORF">Ga0074115_1353</name>
</gene>
<feature type="transmembrane region" description="Helical" evidence="8">
    <location>
        <begin position="236"/>
        <end position="258"/>
    </location>
</feature>
<dbReference type="Proteomes" id="UP000051634">
    <property type="component" value="Unassembled WGS sequence"/>
</dbReference>
<feature type="transmembrane region" description="Helical" evidence="8">
    <location>
        <begin position="315"/>
        <end position="336"/>
    </location>
</feature>
<evidence type="ECO:0000256" key="6">
    <source>
        <dbReference type="ARBA" id="ARBA00023136"/>
    </source>
</evidence>
<feature type="transmembrane region" description="Helical" evidence="8">
    <location>
        <begin position="76"/>
        <end position="94"/>
    </location>
</feature>
<comment type="subcellular location">
    <subcellularLocation>
        <location evidence="1">Cell membrane</location>
        <topology evidence="1">Multi-pass membrane protein</topology>
    </subcellularLocation>
    <subcellularLocation>
        <location evidence="7">Membrane</location>
        <topology evidence="7">Multi-pass membrane protein</topology>
    </subcellularLocation>
</comment>
<dbReference type="GO" id="GO:0008137">
    <property type="term" value="F:NADH dehydrogenase (ubiquinone) activity"/>
    <property type="evidence" value="ECO:0007669"/>
    <property type="project" value="InterPro"/>
</dbReference>
<feature type="transmembrane region" description="Helical" evidence="8">
    <location>
        <begin position="393"/>
        <end position="417"/>
    </location>
</feature>
<dbReference type="InterPro" id="IPR050586">
    <property type="entry name" value="CPA3_Na-H_Antiporter_D"/>
</dbReference>
<proteinExistence type="inferred from homology"/>
<feature type="transmembrane region" description="Helical" evidence="8">
    <location>
        <begin position="106"/>
        <end position="126"/>
    </location>
</feature>
<evidence type="ECO:0000256" key="1">
    <source>
        <dbReference type="ARBA" id="ARBA00004651"/>
    </source>
</evidence>
<comment type="caution">
    <text evidence="10">The sequence shown here is derived from an EMBL/GenBank/DDBJ whole genome shotgun (WGS) entry which is preliminary data.</text>
</comment>
<dbReference type="GO" id="GO:0005886">
    <property type="term" value="C:plasma membrane"/>
    <property type="evidence" value="ECO:0007669"/>
    <property type="project" value="UniProtKB-SubCell"/>
</dbReference>
<keyword evidence="5 8" id="KW-1133">Transmembrane helix</keyword>
<sequence>MSQIVLVVALPLLAAFLLPVVMRMALGLGLWLGPAVLGYGLWTLWQVWALSGGETFSLAIGGFAPPLGINFYVDPLAMLFAAAVQLMGLLFWPFKIDRETPRRQSLMLLLLAASTGLALSGDLFNLYVFYELVAVASFGLIAASATGAAYAATFRYLLLSGIGSVLTLVGITLIYSQTGTLNLAHLAQLAPEQLNNPLGLAAFVAILIGVGVKAELFPVNSWVPEVYATAPARVSAILAGLVSKLAVLIVVRLLVLLFPQPEAAQVMLLLGMLGVISGELAAWRAQDLKRMLAYSSIGQLGMIFIAFSLPAGGGLYAGLALTLHHMLIKPGLFMLAERWGGSLQRLRGAGFVSPLGAGLFVLFSLSLVGMPPLPGFWAKLLLISGLAGQSEPLYMMALLVFLSATVVEASYLFRLAAALLQRSPEEVSKMAPLPERQGLLVSSLLAAGLISALVMIAPLAEGLKKVASEAGDVSGYVKHVFPSRGGAGQ</sequence>